<dbReference type="GO" id="GO:0046935">
    <property type="term" value="F:1-phosphatidylinositol-3-kinase regulator activity"/>
    <property type="evidence" value="ECO:0007669"/>
    <property type="project" value="InterPro"/>
</dbReference>
<dbReference type="OrthoDB" id="286297at2759"/>
<organism evidence="1 2">
    <name type="scientific">Tetrahymena thermophila (strain SB210)</name>
    <dbReference type="NCBI Taxonomy" id="312017"/>
    <lineage>
        <taxon>Eukaryota</taxon>
        <taxon>Sar</taxon>
        <taxon>Alveolata</taxon>
        <taxon>Ciliophora</taxon>
        <taxon>Intramacronucleata</taxon>
        <taxon>Oligohymenophorea</taxon>
        <taxon>Hymenostomatida</taxon>
        <taxon>Tetrahymenina</taxon>
        <taxon>Tetrahymenidae</taxon>
        <taxon>Tetrahymena</taxon>
    </lineage>
</organism>
<proteinExistence type="predicted"/>
<dbReference type="GO" id="GO:0005944">
    <property type="term" value="C:phosphatidylinositol 3-kinase complex, class IB"/>
    <property type="evidence" value="ECO:0007669"/>
    <property type="project" value="InterPro"/>
</dbReference>
<accession>I7MLX2</accession>
<dbReference type="eggNOG" id="ENOG502SH5B">
    <property type="taxonomic scope" value="Eukaryota"/>
</dbReference>
<dbReference type="Proteomes" id="UP000009168">
    <property type="component" value="Unassembled WGS sequence"/>
</dbReference>
<reference evidence="2" key="1">
    <citation type="journal article" date="2006" name="PLoS Biol.">
        <title>Macronuclear genome sequence of the ciliate Tetrahymena thermophila, a model eukaryote.</title>
        <authorList>
            <person name="Eisen J.A."/>
            <person name="Coyne R.S."/>
            <person name="Wu M."/>
            <person name="Wu D."/>
            <person name="Thiagarajan M."/>
            <person name="Wortman J.R."/>
            <person name="Badger J.H."/>
            <person name="Ren Q."/>
            <person name="Amedeo P."/>
            <person name="Jones K.M."/>
            <person name="Tallon L.J."/>
            <person name="Delcher A.L."/>
            <person name="Salzberg S.L."/>
            <person name="Silva J.C."/>
            <person name="Haas B.J."/>
            <person name="Majoros W.H."/>
            <person name="Farzad M."/>
            <person name="Carlton J.M."/>
            <person name="Smith R.K. Jr."/>
            <person name="Garg J."/>
            <person name="Pearlman R.E."/>
            <person name="Karrer K.M."/>
            <person name="Sun L."/>
            <person name="Manning G."/>
            <person name="Elde N.C."/>
            <person name="Turkewitz A.P."/>
            <person name="Asai D.J."/>
            <person name="Wilkes D.E."/>
            <person name="Wang Y."/>
            <person name="Cai H."/>
            <person name="Collins K."/>
            <person name="Stewart B.A."/>
            <person name="Lee S.R."/>
            <person name="Wilamowska K."/>
            <person name="Weinberg Z."/>
            <person name="Ruzzo W.L."/>
            <person name="Wloga D."/>
            <person name="Gaertig J."/>
            <person name="Frankel J."/>
            <person name="Tsao C.-C."/>
            <person name="Gorovsky M.A."/>
            <person name="Keeling P.J."/>
            <person name="Waller R.F."/>
            <person name="Patron N.J."/>
            <person name="Cherry J.M."/>
            <person name="Stover N.A."/>
            <person name="Krieger C.J."/>
            <person name="del Toro C."/>
            <person name="Ryder H.F."/>
            <person name="Williamson S.C."/>
            <person name="Barbeau R.A."/>
            <person name="Hamilton E.P."/>
            <person name="Orias E."/>
        </authorList>
    </citation>
    <scope>NUCLEOTIDE SEQUENCE [LARGE SCALE GENOMIC DNA]</scope>
    <source>
        <strain evidence="2">SB210</strain>
    </source>
</reference>
<dbReference type="AlphaFoldDB" id="I7MLX2"/>
<dbReference type="PANTHER" id="PTHR15593">
    <property type="entry name" value="PHOSPHATIDYLINOSITOL 3-KINASE REGULATORY SUBUNIT"/>
    <property type="match status" value="1"/>
</dbReference>
<protein>
    <submittedName>
        <fullName evidence="1">Uncharacterized protein</fullName>
    </submittedName>
</protein>
<sequence length="961" mass="112218">MADKDKKTFQDLIKKILQPSQIWQTRKLEHKEVIAFWGQLQENKINVLQYVQDLIKSISELEKYKKISSSKSVTLENLLCTLFAVSVFRELDQKNQVVQLKEKECSALLRPNSASLICPHTASMLETFFQIFGEKNETNYLQNFVGQMCFFPDLPISNLDTQDSQISSHLSNYFKQLEKYNSMLQDESPSHFSVLLLQENQLQETGEFSFAYEFFWNKMKQKKSIIHKIIFDAIGRYFKVLPQIAKEYPDQAEKSILSLLHLTKQIITFFGVRDNEYIKTVLTQVQIFRRWPYPVGNMAQELVSLLFQEYKSNGNAFRNKVREEIPSVDIFTEQEMPKHNQLNTNQSNQQSGQKSKDHTIINIPPTGLLGQQNSQINQSQEKLAYKAYIVADKDQTEINCLVLLSKQHENRIQSDHVLRAALVTNMLSLRKENNADIEVAQLISKKKKKDIFAIYCQLLHIIDKNSEFDDWDYIRKLQDTQFSKIILAIQEAKNDDSVSDEFIHSVLTENTQTYIPEFPNCELELIVPHIKQAYQKQATSRINHTQNQVQEENPLAQTYYPLLNENEIKQFQSNQIGDQQKFSQQFFDKYFDTSINPQYQQPHRFVVMGGDAELHGLVQVLGEYFDKYDNKRMNQLDLRVFIVPTKKNTLAHYLASKDVWYQRYLYLPFREELIIPKFEKSEDGVEKDPFQYLDQNQSDFKVMNTLLPQELKLMVLNTYIREASRAFNVRVYRINCRFLNKDTSVIYFCQYLEIGESVKAELIQRQKNLKRGESHLSLYEMKEKGQIKFGGVDLKITFQSVDYLGNKWDKETYEECFSSVKVNNVYKEYFEGNTPFPNSHWLEMTCITQENAKLFDNNLKNKHLFRVNQKDSQQGADQVQAAFKALFTSVPVESVDISIDPKDNRLESSFQILVDGKIFSGLTSISVEPVTLKTREPNNEVKNNPHIFLSLPVMTFLPLKL</sequence>
<dbReference type="InterPro" id="IPR019522">
    <property type="entry name" value="PIK3R5/6"/>
</dbReference>
<dbReference type="EMBL" id="GG662495">
    <property type="protein sequence ID" value="EAS03231.3"/>
    <property type="molecule type" value="Genomic_DNA"/>
</dbReference>
<keyword evidence="2" id="KW-1185">Reference proteome</keyword>
<evidence type="ECO:0000313" key="2">
    <source>
        <dbReference type="Proteomes" id="UP000009168"/>
    </source>
</evidence>
<evidence type="ECO:0000313" key="1">
    <source>
        <dbReference type="EMBL" id="EAS03231.3"/>
    </source>
</evidence>
<dbReference type="InParanoid" id="I7MLX2"/>
<dbReference type="KEGG" id="tet:TTHERM_00535670"/>
<gene>
    <name evidence="1" type="ORF">TTHERM_00535670</name>
</gene>
<dbReference type="PANTHER" id="PTHR15593:SF3">
    <property type="entry name" value="PROTEIN DDB_G0292252-RELATED"/>
    <property type="match status" value="1"/>
</dbReference>
<dbReference type="RefSeq" id="XP_001023476.3">
    <property type="nucleotide sequence ID" value="XM_001023476.3"/>
</dbReference>
<dbReference type="GeneID" id="7826572"/>
<name>I7MLX2_TETTS</name>